<comment type="caution">
    <text evidence="17">The sequence shown here is derived from an EMBL/GenBank/DDBJ whole genome shotgun (WGS) entry which is preliminary data.</text>
</comment>
<keyword evidence="4" id="KW-0813">Transport</keyword>
<keyword evidence="5" id="KW-1003">Cell membrane</keyword>
<proteinExistence type="inferred from homology"/>
<dbReference type="InterPro" id="IPR003593">
    <property type="entry name" value="AAA+_ATPase"/>
</dbReference>
<evidence type="ECO:0000256" key="14">
    <source>
        <dbReference type="SAM" id="MobiDB-lite"/>
    </source>
</evidence>
<keyword evidence="17" id="KW-0969">Cilium</keyword>
<dbReference type="PANTHER" id="PTHR43134:SF3">
    <property type="entry name" value="FLAGELLAR BIOSYNTHESIS PROTEIN FLHF"/>
    <property type="match status" value="1"/>
</dbReference>
<evidence type="ECO:0000256" key="4">
    <source>
        <dbReference type="ARBA" id="ARBA00022448"/>
    </source>
</evidence>
<comment type="similarity">
    <text evidence="2">Belongs to the GTP-binding SRP family.</text>
</comment>
<dbReference type="SUPFAM" id="SSF52540">
    <property type="entry name" value="P-loop containing nucleoside triphosphate hydrolases"/>
    <property type="match status" value="1"/>
</dbReference>
<gene>
    <name evidence="17" type="primary">flhF</name>
    <name evidence="17" type="ORF">VXS06_11415</name>
</gene>
<evidence type="ECO:0000256" key="6">
    <source>
        <dbReference type="ARBA" id="ARBA00022741"/>
    </source>
</evidence>
<dbReference type="Proteomes" id="UP001306119">
    <property type="component" value="Unassembled WGS sequence"/>
</dbReference>
<evidence type="ECO:0000256" key="2">
    <source>
        <dbReference type="ARBA" id="ARBA00008531"/>
    </source>
</evidence>
<evidence type="ECO:0000259" key="16">
    <source>
        <dbReference type="SMART" id="SM00962"/>
    </source>
</evidence>
<comment type="function">
    <text evidence="12">Necessary for flagellar biosynthesis. May be involved in translocation of the flagellum.</text>
</comment>
<dbReference type="InterPro" id="IPR027417">
    <property type="entry name" value="P-loop_NTPase"/>
</dbReference>
<feature type="domain" description="AAA+ ATPase" evidence="15">
    <location>
        <begin position="300"/>
        <end position="453"/>
    </location>
</feature>
<dbReference type="EMBL" id="JAYXUG010000008">
    <property type="protein sequence ID" value="MEC6832366.1"/>
    <property type="molecule type" value="Genomic_DNA"/>
</dbReference>
<evidence type="ECO:0000256" key="1">
    <source>
        <dbReference type="ARBA" id="ARBA00004413"/>
    </source>
</evidence>
<evidence type="ECO:0000256" key="10">
    <source>
        <dbReference type="ARBA" id="ARBA00023136"/>
    </source>
</evidence>
<evidence type="ECO:0000313" key="18">
    <source>
        <dbReference type="Proteomes" id="UP001306119"/>
    </source>
</evidence>
<dbReference type="InterPro" id="IPR020006">
    <property type="entry name" value="FlhF"/>
</dbReference>
<evidence type="ECO:0000313" key="17">
    <source>
        <dbReference type="EMBL" id="MEC6832366.1"/>
    </source>
</evidence>
<keyword evidence="18" id="KW-1185">Reference proteome</keyword>
<dbReference type="SMART" id="SM00962">
    <property type="entry name" value="SRP54"/>
    <property type="match status" value="1"/>
</dbReference>
<evidence type="ECO:0000259" key="15">
    <source>
        <dbReference type="SMART" id="SM00382"/>
    </source>
</evidence>
<evidence type="ECO:0000256" key="5">
    <source>
        <dbReference type="ARBA" id="ARBA00022475"/>
    </source>
</evidence>
<sequence>MKIKRFFAKDMRTALSEVKEELGPDAVIMSNKKVAGGVEIVAAVDPEPSSPSATKDNHAVRHELEQGFGQARRKLADDKVNVSPSVSKPFASVLQNYAETTASFDDMASVDSLTALLQRQSKHQNQQQSQPHRTNDRDQEQVRQRLSSSVKPTRRYDDHTQDLNVGDYTRPSSKHYEQEAAVSRNDYASTARKPRLDPSRYEAKGMRKDDELETMRAEIVSIRRLLEHQLSGLMWQEVERQEPMRAMMIKRLEKMGLSDQLADQLACYIPEDLPTNEAWPALLDLLADQLITTDDCILEAGGVVALLGPTGVGKTTTVAKLAARAAMEFGPHQIALVTTDNYRIGAHEQLATYGRIMGCPVRVAKDAQELADILHQLRHRRLVLLDTAGMGQRDIRLSEQLDTLMQNSGAKIRSYLVMPATSQRRVLQETLEHFRRIPLSGCVLTKLDESLSLGEIIGVAIQNALPIAYLADGQRVPEDLKVATGNYLVSRANELLELELSQQSHLWSSDSSDNNAADFYD</sequence>
<evidence type="ECO:0000256" key="3">
    <source>
        <dbReference type="ARBA" id="ARBA00014919"/>
    </source>
</evidence>
<evidence type="ECO:0000256" key="7">
    <source>
        <dbReference type="ARBA" id="ARBA00022795"/>
    </source>
</evidence>
<dbReference type="InterPro" id="IPR047040">
    <property type="entry name" value="FlhF__GTPase_dom"/>
</dbReference>
<dbReference type="InterPro" id="IPR000897">
    <property type="entry name" value="SRP54_GTPase_dom"/>
</dbReference>
<evidence type="ECO:0000256" key="12">
    <source>
        <dbReference type="ARBA" id="ARBA00025337"/>
    </source>
</evidence>
<feature type="compositionally biased region" description="Low complexity" evidence="14">
    <location>
        <begin position="123"/>
        <end position="132"/>
    </location>
</feature>
<name>A0ABU6L7S3_9GAMM</name>
<dbReference type="SMART" id="SM00382">
    <property type="entry name" value="AAA"/>
    <property type="match status" value="1"/>
</dbReference>
<dbReference type="PANTHER" id="PTHR43134">
    <property type="entry name" value="SIGNAL RECOGNITION PARTICLE RECEPTOR SUBUNIT ALPHA"/>
    <property type="match status" value="1"/>
</dbReference>
<keyword evidence="9" id="KW-0342">GTP-binding</keyword>
<keyword evidence="17" id="KW-0966">Cell projection</keyword>
<dbReference type="NCBIfam" id="TIGR03499">
    <property type="entry name" value="FlhF"/>
    <property type="match status" value="1"/>
</dbReference>
<keyword evidence="7" id="KW-1005">Bacterial flagellum biogenesis</keyword>
<keyword evidence="10" id="KW-0472">Membrane</keyword>
<keyword evidence="17" id="KW-0282">Flagellum</keyword>
<keyword evidence="8" id="KW-0653">Protein transport</keyword>
<dbReference type="Gene3D" id="3.40.50.300">
    <property type="entry name" value="P-loop containing nucleotide triphosphate hydrolases"/>
    <property type="match status" value="1"/>
</dbReference>
<evidence type="ECO:0000256" key="11">
    <source>
        <dbReference type="ARBA" id="ARBA00023225"/>
    </source>
</evidence>
<reference evidence="17 18" key="1">
    <citation type="submission" date="2024-01" db="EMBL/GenBank/DDBJ databases">
        <title>Active colonisers of the gastrointestinal tract of Atlantic salmon farmed in a warm water region.</title>
        <authorList>
            <person name="Bowman J.P."/>
        </authorList>
    </citation>
    <scope>NUCLEOTIDE SEQUENCE [LARGE SCALE GENOMIC DNA]</scope>
    <source>
        <strain evidence="17 18">S3MW1</strain>
    </source>
</reference>
<keyword evidence="11" id="KW-1006">Bacterial flagellum protein export</keyword>
<dbReference type="RefSeq" id="WP_327774963.1">
    <property type="nucleotide sequence ID" value="NZ_JAYXUG010000008.1"/>
</dbReference>
<comment type="subcellular location">
    <subcellularLocation>
        <location evidence="1">Cell membrane</location>
        <topology evidence="1">Peripheral membrane protein</topology>
        <orientation evidence="1">Cytoplasmic side</orientation>
    </subcellularLocation>
</comment>
<organism evidence="17 18">
    <name type="scientific">Photobacterium toruni</name>
    <dbReference type="NCBI Taxonomy" id="1935446"/>
    <lineage>
        <taxon>Bacteria</taxon>
        <taxon>Pseudomonadati</taxon>
        <taxon>Pseudomonadota</taxon>
        <taxon>Gammaproteobacteria</taxon>
        <taxon>Vibrionales</taxon>
        <taxon>Vibrionaceae</taxon>
        <taxon>Photobacterium</taxon>
    </lineage>
</organism>
<dbReference type="Pfam" id="PF00448">
    <property type="entry name" value="SRP54"/>
    <property type="match status" value="1"/>
</dbReference>
<protein>
    <recommendedName>
        <fullName evidence="3 13">Flagellar biosynthesis protein FlhF</fullName>
    </recommendedName>
</protein>
<dbReference type="CDD" id="cd17873">
    <property type="entry name" value="FlhF"/>
    <property type="match status" value="1"/>
</dbReference>
<feature type="compositionally biased region" description="Basic and acidic residues" evidence="14">
    <location>
        <begin position="133"/>
        <end position="143"/>
    </location>
</feature>
<dbReference type="Gene3D" id="1.20.120.1380">
    <property type="entry name" value="Flagellar FlhF biosynthesis protein, N domain"/>
    <property type="match status" value="1"/>
</dbReference>
<keyword evidence="6" id="KW-0547">Nucleotide-binding</keyword>
<evidence type="ECO:0000256" key="9">
    <source>
        <dbReference type="ARBA" id="ARBA00023134"/>
    </source>
</evidence>
<evidence type="ECO:0000256" key="13">
    <source>
        <dbReference type="NCBIfam" id="TIGR03499"/>
    </source>
</evidence>
<feature type="domain" description="SRP54-type proteins GTP-binding" evidence="16">
    <location>
        <begin position="301"/>
        <end position="494"/>
    </location>
</feature>
<evidence type="ECO:0000256" key="8">
    <source>
        <dbReference type="ARBA" id="ARBA00022927"/>
    </source>
</evidence>
<feature type="region of interest" description="Disordered" evidence="14">
    <location>
        <begin position="118"/>
        <end position="197"/>
    </location>
</feature>
<accession>A0ABU6L7S3</accession>